<organism evidence="2 3">
    <name type="scientific">Shewanella corallii</name>
    <dbReference type="NCBI Taxonomy" id="560080"/>
    <lineage>
        <taxon>Bacteria</taxon>
        <taxon>Pseudomonadati</taxon>
        <taxon>Pseudomonadota</taxon>
        <taxon>Gammaproteobacteria</taxon>
        <taxon>Alteromonadales</taxon>
        <taxon>Shewanellaceae</taxon>
        <taxon>Shewanella</taxon>
    </lineage>
</organism>
<sequence length="408" mass="44719">MLNTVKSPENAITPLSSPRNAVSESTGWQTAVRIGPHTVMSGGVQYLSKTPLPQSNMLLGFLGEQAVLYRLGAGEQLTLSPRQLAAIQHSIKPSDYLQLRTEQGKIELGTLRLSLPHLLQGDPVIFARLENSSTTKIFLYPAILQGKVTRLHGSGQQLNTIEKPSSLGIIKPAVQCSSSELILRSLAYLYHSDRQSQLSLSPLPTLLQLFNPALIKAHLLEFNSQQPASASPLASLLLSLLGRQSSNISKRYRQSEPLQRSTNSLSSVADLFTALQSIQLRNHSHNAGKHEWLLPYQSEKGSGEVRLSQLTVQTYHQSPGSNSSLAESGWQLKLSLMSEKGPVIADISNQLQRLTIKLSLPSEEWVAKAHTFFPAICSRLTRLGFQLAPLQAVINETDGHFSDTDEAK</sequence>
<keyword evidence="3" id="KW-1185">Reference proteome</keyword>
<feature type="region of interest" description="Disordered" evidence="1">
    <location>
        <begin position="1"/>
        <end position="27"/>
    </location>
</feature>
<dbReference type="EMBL" id="JAKIKT010000001">
    <property type="protein sequence ID" value="MCL2913156.1"/>
    <property type="molecule type" value="Genomic_DNA"/>
</dbReference>
<evidence type="ECO:0000313" key="2">
    <source>
        <dbReference type="EMBL" id="MCL2913156.1"/>
    </source>
</evidence>
<dbReference type="RefSeq" id="WP_249247933.1">
    <property type="nucleotide sequence ID" value="NZ_JAKIKT010000001.1"/>
</dbReference>
<name>A0ABT0N5J6_9GAMM</name>
<evidence type="ECO:0008006" key="4">
    <source>
        <dbReference type="Google" id="ProtNLM"/>
    </source>
</evidence>
<accession>A0ABT0N5J6</accession>
<feature type="compositionally biased region" description="Polar residues" evidence="1">
    <location>
        <begin position="13"/>
        <end position="27"/>
    </location>
</feature>
<gene>
    <name evidence="2" type="ORF">L2725_05070</name>
</gene>
<reference evidence="2 3" key="1">
    <citation type="submission" date="2022-01" db="EMBL/GenBank/DDBJ databases">
        <title>Whole genome-based taxonomy of the Shewanellaceae.</title>
        <authorList>
            <person name="Martin-Rodriguez A.J."/>
        </authorList>
    </citation>
    <scope>NUCLEOTIDE SEQUENCE [LARGE SCALE GENOMIC DNA]</scope>
    <source>
        <strain evidence="2 3">DSM 21332</strain>
    </source>
</reference>
<comment type="caution">
    <text evidence="2">The sequence shown here is derived from an EMBL/GenBank/DDBJ whole genome shotgun (WGS) entry which is preliminary data.</text>
</comment>
<protein>
    <recommendedName>
        <fullName evidence="4">Flagellar hook-length control protein FliK</fullName>
    </recommendedName>
</protein>
<proteinExistence type="predicted"/>
<evidence type="ECO:0000256" key="1">
    <source>
        <dbReference type="SAM" id="MobiDB-lite"/>
    </source>
</evidence>
<dbReference type="Proteomes" id="UP001202831">
    <property type="component" value="Unassembled WGS sequence"/>
</dbReference>
<evidence type="ECO:0000313" key="3">
    <source>
        <dbReference type="Proteomes" id="UP001202831"/>
    </source>
</evidence>